<accession>A0AAE3VCF8</accession>
<dbReference type="PANTHER" id="PTHR47237">
    <property type="entry name" value="SLL0310 PROTEIN"/>
    <property type="match status" value="1"/>
</dbReference>
<dbReference type="Gene3D" id="3.40.630.90">
    <property type="match status" value="1"/>
</dbReference>
<dbReference type="PROSITE" id="PS51186">
    <property type="entry name" value="GNAT"/>
    <property type="match status" value="1"/>
</dbReference>
<feature type="domain" description="N-acetyltransferase" evidence="1">
    <location>
        <begin position="5"/>
        <end position="148"/>
    </location>
</feature>
<comment type="caution">
    <text evidence="2">The sequence shown here is derived from an EMBL/GenBank/DDBJ whole genome shotgun (WGS) entry which is preliminary data.</text>
</comment>
<dbReference type="Gene3D" id="3.40.630.30">
    <property type="match status" value="1"/>
</dbReference>
<dbReference type="Pfam" id="PF00583">
    <property type="entry name" value="Acetyltransf_1"/>
    <property type="match status" value="1"/>
</dbReference>
<keyword evidence="3" id="KW-1185">Reference proteome</keyword>
<name>A0AAE3VCF8_9BACT</name>
<dbReference type="CDD" id="cd04301">
    <property type="entry name" value="NAT_SF"/>
    <property type="match status" value="1"/>
</dbReference>
<dbReference type="InterPro" id="IPR016181">
    <property type="entry name" value="Acyl_CoA_acyltransferase"/>
</dbReference>
<protein>
    <submittedName>
        <fullName evidence="2">GNAT superfamily N-acetyltransferase</fullName>
    </submittedName>
</protein>
<dbReference type="PANTHER" id="PTHR47237:SF1">
    <property type="entry name" value="SLL0310 PROTEIN"/>
    <property type="match status" value="1"/>
</dbReference>
<dbReference type="RefSeq" id="WP_307259098.1">
    <property type="nucleotide sequence ID" value="NZ_JAUSVL010000001.1"/>
</dbReference>
<dbReference type="SUPFAM" id="SSF55729">
    <property type="entry name" value="Acyl-CoA N-acyltransferases (Nat)"/>
    <property type="match status" value="1"/>
</dbReference>
<dbReference type="GO" id="GO:0016747">
    <property type="term" value="F:acyltransferase activity, transferring groups other than amino-acyl groups"/>
    <property type="evidence" value="ECO:0007669"/>
    <property type="project" value="InterPro"/>
</dbReference>
<sequence length="282" mass="31694">MSDNFSIRIMTRQELDLVIDWAAAEGWNPGLHDAHSFYAVDPKGFYIGLLNNQPVASIAVVKYSREFGFLGLYIVKPECRGRGYGFQTWTAGLAHLSDCVIGLDGVISQQVNYKRSGFTLLYRNIRFQGPGGGNATVDKGIVPLWSIPFNELCEFDRRYFPADRSTFLKNWVNQSHSWALAIRENNALAAYGVMRTCRKGYKIGPLFAQSSEQAERLFNAFKTRVSQNDDLFLDVPEPNQTGLALAEKYQLKKCFETARMYRGTAPALPVSKIFGVTTFELG</sequence>
<dbReference type="Pfam" id="PF18014">
    <property type="entry name" value="Acetyltransf_18"/>
    <property type="match status" value="1"/>
</dbReference>
<proteinExistence type="predicted"/>
<dbReference type="InterPro" id="IPR000182">
    <property type="entry name" value="GNAT_dom"/>
</dbReference>
<evidence type="ECO:0000313" key="3">
    <source>
        <dbReference type="Proteomes" id="UP001238163"/>
    </source>
</evidence>
<dbReference type="Proteomes" id="UP001238163">
    <property type="component" value="Unassembled WGS sequence"/>
</dbReference>
<dbReference type="AlphaFoldDB" id="A0AAE3VCF8"/>
<dbReference type="InterPro" id="IPR041496">
    <property type="entry name" value="YitH/HolE_GNAT"/>
</dbReference>
<evidence type="ECO:0000313" key="2">
    <source>
        <dbReference type="EMBL" id="MDQ0287939.1"/>
    </source>
</evidence>
<reference evidence="2" key="1">
    <citation type="submission" date="2023-07" db="EMBL/GenBank/DDBJ databases">
        <title>Genomic Encyclopedia of Type Strains, Phase IV (KMG-IV): sequencing the most valuable type-strain genomes for metagenomic binning, comparative biology and taxonomic classification.</title>
        <authorList>
            <person name="Goeker M."/>
        </authorList>
    </citation>
    <scope>NUCLEOTIDE SEQUENCE</scope>
    <source>
        <strain evidence="2">DSM 24202</strain>
    </source>
</reference>
<gene>
    <name evidence="2" type="ORF">J3R75_000046</name>
</gene>
<organism evidence="2 3">
    <name type="scientific">Oligosphaera ethanolica</name>
    <dbReference type="NCBI Taxonomy" id="760260"/>
    <lineage>
        <taxon>Bacteria</taxon>
        <taxon>Pseudomonadati</taxon>
        <taxon>Lentisphaerota</taxon>
        <taxon>Oligosphaeria</taxon>
        <taxon>Oligosphaerales</taxon>
        <taxon>Oligosphaeraceae</taxon>
        <taxon>Oligosphaera</taxon>
    </lineage>
</organism>
<dbReference type="EMBL" id="JAUSVL010000001">
    <property type="protein sequence ID" value="MDQ0287939.1"/>
    <property type="molecule type" value="Genomic_DNA"/>
</dbReference>
<evidence type="ECO:0000259" key="1">
    <source>
        <dbReference type="PROSITE" id="PS51186"/>
    </source>
</evidence>
<dbReference type="InterPro" id="IPR052729">
    <property type="entry name" value="Acyl/Acetyltrans_Enzymes"/>
</dbReference>